<comment type="caution">
    <text evidence="1">The sequence shown here is derived from an EMBL/GenBank/DDBJ whole genome shotgun (WGS) entry which is preliminary data.</text>
</comment>
<proteinExistence type="predicted"/>
<organism evidence="1 2">
    <name type="scientific">Digitaria exilis</name>
    <dbReference type="NCBI Taxonomy" id="1010633"/>
    <lineage>
        <taxon>Eukaryota</taxon>
        <taxon>Viridiplantae</taxon>
        <taxon>Streptophyta</taxon>
        <taxon>Embryophyta</taxon>
        <taxon>Tracheophyta</taxon>
        <taxon>Spermatophyta</taxon>
        <taxon>Magnoliopsida</taxon>
        <taxon>Liliopsida</taxon>
        <taxon>Poales</taxon>
        <taxon>Poaceae</taxon>
        <taxon>PACMAD clade</taxon>
        <taxon>Panicoideae</taxon>
        <taxon>Panicodae</taxon>
        <taxon>Paniceae</taxon>
        <taxon>Anthephorinae</taxon>
        <taxon>Digitaria</taxon>
    </lineage>
</organism>
<protein>
    <submittedName>
        <fullName evidence="1">Uncharacterized protein</fullName>
    </submittedName>
</protein>
<reference evidence="1" key="1">
    <citation type="submission" date="2020-07" db="EMBL/GenBank/DDBJ databases">
        <title>Genome sequence and genetic diversity analysis of an under-domesticated orphan crop, white fonio (Digitaria exilis).</title>
        <authorList>
            <person name="Bennetzen J.L."/>
            <person name="Chen S."/>
            <person name="Ma X."/>
            <person name="Wang X."/>
            <person name="Yssel A.E.J."/>
            <person name="Chaluvadi S.R."/>
            <person name="Johnson M."/>
            <person name="Gangashetty P."/>
            <person name="Hamidou F."/>
            <person name="Sanogo M.D."/>
            <person name="Zwaenepoel A."/>
            <person name="Wallace J."/>
            <person name="Van De Peer Y."/>
            <person name="Van Deynze A."/>
        </authorList>
    </citation>
    <scope>NUCLEOTIDE SEQUENCE</scope>
    <source>
        <tissue evidence="1">Leaves</tissue>
    </source>
</reference>
<keyword evidence="2" id="KW-1185">Reference proteome</keyword>
<name>A0A835A4A6_9POAL</name>
<accession>A0A835A4A6</accession>
<dbReference type="AlphaFoldDB" id="A0A835A4A6"/>
<dbReference type="OrthoDB" id="676261at2759"/>
<evidence type="ECO:0000313" key="2">
    <source>
        <dbReference type="Proteomes" id="UP000636709"/>
    </source>
</evidence>
<gene>
    <name evidence="1" type="ORF">HU200_063329</name>
</gene>
<dbReference type="EMBL" id="JACEFO010002676">
    <property type="protein sequence ID" value="KAF8651807.1"/>
    <property type="molecule type" value="Genomic_DNA"/>
</dbReference>
<dbReference type="Proteomes" id="UP000636709">
    <property type="component" value="Unassembled WGS sequence"/>
</dbReference>
<evidence type="ECO:0000313" key="1">
    <source>
        <dbReference type="EMBL" id="KAF8651807.1"/>
    </source>
</evidence>
<sequence>MTEEEEEKLIDLTLRHKSGRKELQARIEKRDELRKRLDEVLFKRRCWAATMANHVLPLRAEVALARHQLRVGSKEGEPLPEELGDARRRIHTAFIMNEHIGKAMDMGLDAFADDYCKFYENEKKMCSEVEAEIVCSDQNGAPQGPAASPSS</sequence>